<evidence type="ECO:0000313" key="3">
    <source>
        <dbReference type="EMBL" id="MFG1372981.1"/>
    </source>
</evidence>
<evidence type="ECO:0000256" key="1">
    <source>
        <dbReference type="ARBA" id="ARBA00022801"/>
    </source>
</evidence>
<accession>A0ABW6ZW62</accession>
<dbReference type="Pfam" id="PF07859">
    <property type="entry name" value="Abhydrolase_3"/>
    <property type="match status" value="1"/>
</dbReference>
<dbReference type="InterPro" id="IPR013094">
    <property type="entry name" value="AB_hydrolase_3"/>
</dbReference>
<dbReference type="Proteomes" id="UP001604002">
    <property type="component" value="Unassembled WGS sequence"/>
</dbReference>
<comment type="caution">
    <text evidence="3">The sequence shown here is derived from an EMBL/GenBank/DDBJ whole genome shotgun (WGS) entry which is preliminary data.</text>
</comment>
<evidence type="ECO:0000313" key="4">
    <source>
        <dbReference type="Proteomes" id="UP001604002"/>
    </source>
</evidence>
<proteinExistence type="predicted"/>
<reference evidence="3 4" key="1">
    <citation type="submission" date="2024-02" db="EMBL/GenBank/DDBJ databases">
        <title>Expansion and revision of Xanthobacter and proposal of Roseixanthobacter gen. nov.</title>
        <authorList>
            <person name="Soltysiak M.P.M."/>
            <person name="Jalihal A."/>
            <person name="Ory A."/>
            <person name="Chrisophersen C."/>
            <person name="Lee A.D."/>
            <person name="Boulton J."/>
            <person name="Springer M."/>
        </authorList>
    </citation>
    <scope>NUCLEOTIDE SEQUENCE [LARGE SCALE GENOMIC DNA]</scope>
    <source>
        <strain evidence="3 4">23A</strain>
    </source>
</reference>
<organism evidence="3 4">
    <name type="scientific">Xanthobacter oligotrophicus</name>
    <dbReference type="NCBI Taxonomy" id="2607286"/>
    <lineage>
        <taxon>Bacteria</taxon>
        <taxon>Pseudomonadati</taxon>
        <taxon>Pseudomonadota</taxon>
        <taxon>Alphaproteobacteria</taxon>
        <taxon>Hyphomicrobiales</taxon>
        <taxon>Xanthobacteraceae</taxon>
        <taxon>Xanthobacter</taxon>
    </lineage>
</organism>
<dbReference type="Gene3D" id="3.40.50.1820">
    <property type="entry name" value="alpha/beta hydrolase"/>
    <property type="match status" value="1"/>
</dbReference>
<dbReference type="PANTHER" id="PTHR48081">
    <property type="entry name" value="AB HYDROLASE SUPERFAMILY PROTEIN C4A8.06C"/>
    <property type="match status" value="1"/>
</dbReference>
<name>A0ABW6ZW62_9HYPH</name>
<keyword evidence="1 3" id="KW-0378">Hydrolase</keyword>
<gene>
    <name evidence="3" type="ORF">V5F32_12470</name>
</gene>
<dbReference type="PANTHER" id="PTHR48081:SF8">
    <property type="entry name" value="ALPHA_BETA HYDROLASE FOLD-3 DOMAIN-CONTAINING PROTEIN-RELATED"/>
    <property type="match status" value="1"/>
</dbReference>
<sequence>MALHPQTKAFLDAYNASAPAIDYDTISADDLRRLFAIPKPTVASSALTIVEDAAIDGPSGPIGLRCYLPEGLGPFPLTLFIHGGGFVIGSLDTTDGLCRTLAEGAGSLVVSVDYRRAPEAPFPAGLDDCWSALRWLAERGQEIGGDPSRIAVAGNSSGGNFAAVLAQQAKREGLDLRHQLLLFPVADGRMAHSSHHLFGDGYFLTAAMMRWFWKQYLPAGADALNPRATPLLAHDFSGLAPATVFTAEFDVLRDEGEDYARSLKCAGVPVTLKRWPGQIHDFTLMQGAVADADTALAEAGQALRTALGDQSG</sequence>
<protein>
    <submittedName>
        <fullName evidence="3">Alpha/beta hydrolase</fullName>
    </submittedName>
</protein>
<dbReference type="SUPFAM" id="SSF53474">
    <property type="entry name" value="alpha/beta-Hydrolases"/>
    <property type="match status" value="1"/>
</dbReference>
<keyword evidence="4" id="KW-1185">Reference proteome</keyword>
<dbReference type="EMBL" id="JBAFVH010000006">
    <property type="protein sequence ID" value="MFG1372981.1"/>
    <property type="molecule type" value="Genomic_DNA"/>
</dbReference>
<dbReference type="InterPro" id="IPR029058">
    <property type="entry name" value="AB_hydrolase_fold"/>
</dbReference>
<dbReference type="GO" id="GO:0016787">
    <property type="term" value="F:hydrolase activity"/>
    <property type="evidence" value="ECO:0007669"/>
    <property type="project" value="UniProtKB-KW"/>
</dbReference>
<dbReference type="RefSeq" id="WP_393992814.1">
    <property type="nucleotide sequence ID" value="NZ_JBAFVH010000006.1"/>
</dbReference>
<evidence type="ECO:0000259" key="2">
    <source>
        <dbReference type="Pfam" id="PF07859"/>
    </source>
</evidence>
<feature type="domain" description="Alpha/beta hydrolase fold-3" evidence="2">
    <location>
        <begin position="79"/>
        <end position="283"/>
    </location>
</feature>
<dbReference type="InterPro" id="IPR050300">
    <property type="entry name" value="GDXG_lipolytic_enzyme"/>
</dbReference>